<proteinExistence type="predicted"/>
<evidence type="ECO:0000313" key="2">
    <source>
        <dbReference type="Proteomes" id="UP000276254"/>
    </source>
</evidence>
<reference evidence="1 2" key="1">
    <citation type="submission" date="2018-09" db="EMBL/GenBank/DDBJ databases">
        <title>Sphingomonas peninsula sp. nov., isolated from fildes peninsula, Antarctic soil.</title>
        <authorList>
            <person name="Yingchao G."/>
        </authorList>
    </citation>
    <scope>NUCLEOTIDE SEQUENCE [LARGE SCALE GENOMIC DNA]</scope>
    <source>
        <strain evidence="1 2">YZ-8</strain>
    </source>
</reference>
<dbReference type="KEGG" id="spha:D3Y57_09890"/>
<organism evidence="1 2">
    <name type="scientific">Sphingomonas paeninsulae</name>
    <dbReference type="NCBI Taxonomy" id="2319844"/>
    <lineage>
        <taxon>Bacteria</taxon>
        <taxon>Pseudomonadati</taxon>
        <taxon>Pseudomonadota</taxon>
        <taxon>Alphaproteobacteria</taxon>
        <taxon>Sphingomonadales</taxon>
        <taxon>Sphingomonadaceae</taxon>
        <taxon>Sphingomonas</taxon>
    </lineage>
</organism>
<dbReference type="EMBL" id="CP032829">
    <property type="protein sequence ID" value="AYJ86221.1"/>
    <property type="molecule type" value="Genomic_DNA"/>
</dbReference>
<dbReference type="OrthoDB" id="7707694at2"/>
<protein>
    <submittedName>
        <fullName evidence="1">Uncharacterized protein</fullName>
    </submittedName>
</protein>
<evidence type="ECO:0000313" key="1">
    <source>
        <dbReference type="EMBL" id="AYJ86221.1"/>
    </source>
</evidence>
<name>A0A494TK87_SPHPE</name>
<gene>
    <name evidence="1" type="ORF">D3Y57_09890</name>
</gene>
<dbReference type="RefSeq" id="WP_121152845.1">
    <property type="nucleotide sequence ID" value="NZ_CP032829.1"/>
</dbReference>
<dbReference type="Proteomes" id="UP000276254">
    <property type="component" value="Chromosome"/>
</dbReference>
<keyword evidence="2" id="KW-1185">Reference proteome</keyword>
<dbReference type="AlphaFoldDB" id="A0A494TK87"/>
<accession>A0A494TK87</accession>
<sequence length="274" mass="29634">MKTQIIQALAQLTDHQRQLDVDGTLVGVSRQAVDEVVADHTRLRYELSRVIAEREDARSRLNRIAGDANWIAALATPTAQPVEGDIEQARECDVERVARALHGIEDSWNDTAWEYVPAGTQRLFLAQAEAAITAMRPTSTGRGLSLLLADCRQALFDSIKVDDGATASTRFEIGRAIGLMGRAMDNLQPTIDAAIRGERERCAALALKEGAPGPCENVGFMCSETGVRDCSLGDLCRCDTQVELSDRIAAAIRTHPIDHGPGESIGGAFVEVVK</sequence>